<evidence type="ECO:0000313" key="1">
    <source>
        <dbReference type="EMBL" id="KKK71676.1"/>
    </source>
</evidence>
<accession>A0A0F9AHL5</accession>
<comment type="caution">
    <text evidence="1">The sequence shown here is derived from an EMBL/GenBank/DDBJ whole genome shotgun (WGS) entry which is preliminary data.</text>
</comment>
<protein>
    <recommendedName>
        <fullName evidence="2">DUF3179 domain-containing protein</fullName>
    </recommendedName>
</protein>
<reference evidence="1" key="1">
    <citation type="journal article" date="2015" name="Nature">
        <title>Complex archaea that bridge the gap between prokaryotes and eukaryotes.</title>
        <authorList>
            <person name="Spang A."/>
            <person name="Saw J.H."/>
            <person name="Jorgensen S.L."/>
            <person name="Zaremba-Niedzwiedzka K."/>
            <person name="Martijn J."/>
            <person name="Lind A.E."/>
            <person name="van Eijk R."/>
            <person name="Schleper C."/>
            <person name="Guy L."/>
            <person name="Ettema T.J."/>
        </authorList>
    </citation>
    <scope>NUCLEOTIDE SEQUENCE</scope>
</reference>
<feature type="non-terminal residue" evidence="1">
    <location>
        <position position="1"/>
    </location>
</feature>
<name>A0A0F9AHL5_9ZZZZ</name>
<proteinExistence type="predicted"/>
<dbReference type="Pfam" id="PF11376">
    <property type="entry name" value="DUF3179"/>
    <property type="match status" value="1"/>
</dbReference>
<organism evidence="1">
    <name type="scientific">marine sediment metagenome</name>
    <dbReference type="NCBI Taxonomy" id="412755"/>
    <lineage>
        <taxon>unclassified sequences</taxon>
        <taxon>metagenomes</taxon>
        <taxon>ecological metagenomes</taxon>
    </lineage>
</organism>
<dbReference type="InterPro" id="IPR021516">
    <property type="entry name" value="DUF3179"/>
</dbReference>
<sequence length="256" mass="28794">VQASEAAFLSPDDKLLGVDFNGAIKAYPIGILNYHELVNDQFNGQPVTVSYCPLCGTGMVFNPQVKGEHLAFGVSGLLYNNDLLMYDRNTDSLWSQIEGRAISGPLRGTRLERIPVEHTTWRVWRKRHPATLVLSSKTGFYRNYGASPYPSYEKTSRIIFPLSNYDKRYQSKEMVIGIELGDKTKVYPFVELARGQTPLSDSVNGQILSVEYSAEDHSARILDDKGEILTSVTGYWFAWMAFHPGSEVYTYEGQTN</sequence>
<dbReference type="AlphaFoldDB" id="A0A0F9AHL5"/>
<dbReference type="EMBL" id="LAZR01057623">
    <property type="protein sequence ID" value="KKK71676.1"/>
    <property type="molecule type" value="Genomic_DNA"/>
</dbReference>
<gene>
    <name evidence="1" type="ORF">LCGC14_2911540</name>
</gene>
<evidence type="ECO:0008006" key="2">
    <source>
        <dbReference type="Google" id="ProtNLM"/>
    </source>
</evidence>